<dbReference type="AlphaFoldDB" id="A0A5K7ZRT6"/>
<keyword evidence="1" id="KW-1133">Transmembrane helix</keyword>
<dbReference type="InterPro" id="IPR018763">
    <property type="entry name" value="DUF2334"/>
</dbReference>
<proteinExistence type="predicted"/>
<evidence type="ECO:0000313" key="3">
    <source>
        <dbReference type="Proteomes" id="UP000425960"/>
    </source>
</evidence>
<reference evidence="2 3" key="1">
    <citation type="submission" date="2019-11" db="EMBL/GenBank/DDBJ databases">
        <title>Comparative genomics of hydrocarbon-degrading Desulfosarcina strains.</title>
        <authorList>
            <person name="Watanabe M."/>
            <person name="Kojima H."/>
            <person name="Fukui M."/>
        </authorList>
    </citation>
    <scope>NUCLEOTIDE SEQUENCE [LARGE SCALE GENOMIC DNA]</scope>
    <source>
        <strain evidence="2 3">28bB2T</strain>
    </source>
</reference>
<keyword evidence="1" id="KW-0472">Membrane</keyword>
<sequence>MIDNKNLKLFLLWAGFLLCLVLAGIIIFGYKIQGHHFDEEVFNFTEKKRIVVAFRNDDLSVESDLVHEAAVLALFKKYGIKQTFGFIPKTAHTEEQLSIPHEKRVPIVHALKGWEKKGYIDLALHGYTHMKGPKTGGEFGGLSFEEQNRRIGDGIRIVNQLFNINVDTFIPPFNQADNNTYSACIDSDIHWFSGFWGEGDAGGLPSVNGNASLFSSDYYKGANKSQNLIPSAEEVLNFLESPKGTAFLIIFYHSKSDFDNKNNFIYLDSFLAKLKKHPFVEISTIKRIPELYTDALSAYNSANRHIYSAICTKNLAKPYLMVLEMFLADKVPAELVDEQLYQGINAYWQGNYRKATTISSISIKKSNRYIIIGRSLAFGLFLVVSLFFLSFKKNNTNDKQIKMISSLRLVYFTSPFLIWIYIFYFSPFSTVRIDQFNGLLVLFSFGAIIAFLISRLIRIKK</sequence>
<dbReference type="Pfam" id="PF10096">
    <property type="entry name" value="DUF2334"/>
    <property type="match status" value="1"/>
</dbReference>
<protein>
    <recommendedName>
        <fullName evidence="4">NodB homology domain-containing protein</fullName>
    </recommendedName>
</protein>
<dbReference type="Proteomes" id="UP000425960">
    <property type="component" value="Chromosome"/>
</dbReference>
<dbReference type="Gene3D" id="3.20.20.370">
    <property type="entry name" value="Glycoside hydrolase/deacetylase"/>
    <property type="match status" value="1"/>
</dbReference>
<gene>
    <name evidence="2" type="ORF">DSCO28_33190</name>
</gene>
<feature type="transmembrane region" description="Helical" evidence="1">
    <location>
        <begin position="409"/>
        <end position="426"/>
    </location>
</feature>
<dbReference type="InterPro" id="IPR011330">
    <property type="entry name" value="Glyco_hydro/deAcase_b/a-brl"/>
</dbReference>
<dbReference type="SUPFAM" id="SSF88713">
    <property type="entry name" value="Glycoside hydrolase/deacetylase"/>
    <property type="match status" value="1"/>
</dbReference>
<organism evidence="2 3">
    <name type="scientific">Desulfosarcina ovata subsp. sediminis</name>
    <dbReference type="NCBI Taxonomy" id="885957"/>
    <lineage>
        <taxon>Bacteria</taxon>
        <taxon>Pseudomonadati</taxon>
        <taxon>Thermodesulfobacteriota</taxon>
        <taxon>Desulfobacteria</taxon>
        <taxon>Desulfobacterales</taxon>
        <taxon>Desulfosarcinaceae</taxon>
        <taxon>Desulfosarcina</taxon>
    </lineage>
</organism>
<name>A0A5K7ZRT6_9BACT</name>
<keyword evidence="1" id="KW-0812">Transmembrane</keyword>
<dbReference type="EMBL" id="AP021876">
    <property type="protein sequence ID" value="BBO82753.1"/>
    <property type="molecule type" value="Genomic_DNA"/>
</dbReference>
<dbReference type="GO" id="GO:0005975">
    <property type="term" value="P:carbohydrate metabolic process"/>
    <property type="evidence" value="ECO:0007669"/>
    <property type="project" value="InterPro"/>
</dbReference>
<evidence type="ECO:0000313" key="2">
    <source>
        <dbReference type="EMBL" id="BBO82753.1"/>
    </source>
</evidence>
<feature type="transmembrane region" description="Helical" evidence="1">
    <location>
        <begin position="369"/>
        <end position="389"/>
    </location>
</feature>
<feature type="transmembrane region" description="Helical" evidence="1">
    <location>
        <begin position="438"/>
        <end position="457"/>
    </location>
</feature>
<dbReference type="KEGG" id="dov:DSCO28_33190"/>
<evidence type="ECO:0000256" key="1">
    <source>
        <dbReference type="SAM" id="Phobius"/>
    </source>
</evidence>
<accession>A0A5K7ZRT6</accession>
<dbReference type="RefSeq" id="WP_155323126.1">
    <property type="nucleotide sequence ID" value="NZ_AP021876.1"/>
</dbReference>
<evidence type="ECO:0008006" key="4">
    <source>
        <dbReference type="Google" id="ProtNLM"/>
    </source>
</evidence>